<evidence type="ECO:0000256" key="6">
    <source>
        <dbReference type="ARBA" id="ARBA00022679"/>
    </source>
</evidence>
<dbReference type="Gene3D" id="3.90.1170.20">
    <property type="entry name" value="Quinolinate phosphoribosyl transferase, N-terminal domain"/>
    <property type="match status" value="1"/>
</dbReference>
<dbReference type="SUPFAM" id="SSF54675">
    <property type="entry name" value="Nicotinate/Quinolinate PRTase N-terminal domain-like"/>
    <property type="match status" value="1"/>
</dbReference>
<dbReference type="PANTHER" id="PTHR32179:SF4">
    <property type="entry name" value="PYROPHOSPHORYLASE MODD-RELATED"/>
    <property type="match status" value="1"/>
</dbReference>
<dbReference type="InterPro" id="IPR022412">
    <property type="entry name" value="Quinolinate_PRibosylTrfase_N"/>
</dbReference>
<dbReference type="InterPro" id="IPR027277">
    <property type="entry name" value="NadC/ModD"/>
</dbReference>
<evidence type="ECO:0000256" key="2">
    <source>
        <dbReference type="ARBA" id="ARBA00009400"/>
    </source>
</evidence>
<gene>
    <name evidence="11" type="ORF">HSCHL_1645</name>
</gene>
<evidence type="ECO:0000313" key="12">
    <source>
        <dbReference type="Proteomes" id="UP000244180"/>
    </source>
</evidence>
<name>A0A2T5GBL2_HYDSH</name>
<dbReference type="InterPro" id="IPR036068">
    <property type="entry name" value="Nicotinate_pribotase-like_C"/>
</dbReference>
<keyword evidence="5 8" id="KW-0328">Glycosyltransferase</keyword>
<evidence type="ECO:0000256" key="3">
    <source>
        <dbReference type="ARBA" id="ARBA00011944"/>
    </source>
</evidence>
<evidence type="ECO:0000256" key="5">
    <source>
        <dbReference type="ARBA" id="ARBA00022676"/>
    </source>
</evidence>
<evidence type="ECO:0000313" key="11">
    <source>
        <dbReference type="EMBL" id="PTQ53580.1"/>
    </source>
</evidence>
<dbReference type="GO" id="GO:0004514">
    <property type="term" value="F:nicotinate-nucleotide diphosphorylase (carboxylating) activity"/>
    <property type="evidence" value="ECO:0007669"/>
    <property type="project" value="UniProtKB-EC"/>
</dbReference>
<evidence type="ECO:0000256" key="1">
    <source>
        <dbReference type="ARBA" id="ARBA00004893"/>
    </source>
</evidence>
<protein>
    <recommendedName>
        <fullName evidence="4">Putative pyrophosphorylase ModD</fullName>
        <ecNumber evidence="3">2.4.2.19</ecNumber>
    </recommendedName>
</protein>
<dbReference type="EMBL" id="PEBV01000013">
    <property type="protein sequence ID" value="PTQ53580.1"/>
    <property type="molecule type" value="Genomic_DNA"/>
</dbReference>
<dbReference type="AlphaFoldDB" id="A0A2T5GBL2"/>
<dbReference type="InterPro" id="IPR037128">
    <property type="entry name" value="Quinolinate_PRibosylTase_N_sf"/>
</dbReference>
<sequence>MSVFLPRSELEKWLLEDVPSLDLTVELLGLKGKRGRLRFVARQAGIICSTEEVERLAGLCGVAVEQAVPSGTKVNEGEVILTLRGSSEDLHRIWKVGANLLEYYSGVATRTSELVSKAKAVNPNAEILATRKHIPGTKALAVKAVRAGGGWPHRLGLSETVLIFEQHRVFLSNEEIRHQLQALKTVAVEKKIFLEVATLEEARAFLAAGAHGAQFDKVRPEVLGEYVGRLKAEFPAGLVLAAGGIRAENVAAFAATGVDGLVTSSMDHGPPLDIGAKMEPA</sequence>
<dbReference type="EC" id="2.4.2.19" evidence="3"/>
<proteinExistence type="inferred from homology"/>
<comment type="catalytic activity">
    <reaction evidence="7">
        <text>nicotinate beta-D-ribonucleotide + CO2 + diphosphate = quinolinate + 5-phospho-alpha-D-ribose 1-diphosphate + 2 H(+)</text>
        <dbReference type="Rhea" id="RHEA:12733"/>
        <dbReference type="ChEBI" id="CHEBI:15378"/>
        <dbReference type="ChEBI" id="CHEBI:16526"/>
        <dbReference type="ChEBI" id="CHEBI:29959"/>
        <dbReference type="ChEBI" id="CHEBI:33019"/>
        <dbReference type="ChEBI" id="CHEBI:57502"/>
        <dbReference type="ChEBI" id="CHEBI:58017"/>
        <dbReference type="EC" id="2.4.2.19"/>
    </reaction>
</comment>
<comment type="pathway">
    <text evidence="1">Cofactor biosynthesis; NAD(+) biosynthesis; nicotinate D-ribonucleotide from quinolinate: step 1/1.</text>
</comment>
<feature type="domain" description="Quinolinate phosphoribosyl transferase N-terminal" evidence="10">
    <location>
        <begin position="22"/>
        <end position="105"/>
    </location>
</feature>
<evidence type="ECO:0000256" key="8">
    <source>
        <dbReference type="PIRNR" id="PIRNR006250"/>
    </source>
</evidence>
<dbReference type="Pfam" id="PF02749">
    <property type="entry name" value="QRPTase_N"/>
    <property type="match status" value="1"/>
</dbReference>
<dbReference type="InterPro" id="IPR002638">
    <property type="entry name" value="Quinolinate_PRibosylTrfase_C"/>
</dbReference>
<dbReference type="RefSeq" id="WP_273000055.1">
    <property type="nucleotide sequence ID" value="NZ_PEBV01000013.1"/>
</dbReference>
<feature type="domain" description="Quinolinate phosphoribosyl transferase C-terminal" evidence="9">
    <location>
        <begin position="107"/>
        <end position="274"/>
    </location>
</feature>
<dbReference type="PANTHER" id="PTHR32179">
    <property type="entry name" value="NICOTINATE-NUCLEOTIDE PYROPHOSPHORYLASE [CARBOXYLATING]"/>
    <property type="match status" value="1"/>
</dbReference>
<evidence type="ECO:0000256" key="7">
    <source>
        <dbReference type="ARBA" id="ARBA00047445"/>
    </source>
</evidence>
<keyword evidence="6 8" id="KW-0808">Transferase</keyword>
<dbReference type="PIRSF" id="PIRSF006250">
    <property type="entry name" value="NadC_ModD"/>
    <property type="match status" value="1"/>
</dbReference>
<dbReference type="Pfam" id="PF01729">
    <property type="entry name" value="QRPTase_C"/>
    <property type="match status" value="1"/>
</dbReference>
<evidence type="ECO:0000256" key="4">
    <source>
        <dbReference type="ARBA" id="ARBA00019205"/>
    </source>
</evidence>
<evidence type="ECO:0000259" key="10">
    <source>
        <dbReference type="Pfam" id="PF02749"/>
    </source>
</evidence>
<evidence type="ECO:0000259" key="9">
    <source>
        <dbReference type="Pfam" id="PF01729"/>
    </source>
</evidence>
<dbReference type="GO" id="GO:0009435">
    <property type="term" value="P:NAD+ biosynthetic process"/>
    <property type="evidence" value="ECO:0007669"/>
    <property type="project" value="InterPro"/>
</dbReference>
<accession>A0A2T5GBL2</accession>
<organism evidence="11 12">
    <name type="scientific">Hydrogenibacillus schlegelii</name>
    <name type="common">Bacillus schlegelii</name>
    <dbReference type="NCBI Taxonomy" id="1484"/>
    <lineage>
        <taxon>Bacteria</taxon>
        <taxon>Bacillati</taxon>
        <taxon>Bacillota</taxon>
        <taxon>Bacilli</taxon>
        <taxon>Bacillales</taxon>
        <taxon>Bacillales Family X. Incertae Sedis</taxon>
        <taxon>Hydrogenibacillus</taxon>
    </lineage>
</organism>
<dbReference type="NCBIfam" id="TIGR01334">
    <property type="entry name" value="modD"/>
    <property type="match status" value="1"/>
</dbReference>
<dbReference type="InterPro" id="IPR013785">
    <property type="entry name" value="Aldolase_TIM"/>
</dbReference>
<comment type="similarity">
    <text evidence="2 8">Belongs to the NadC/ModD family.</text>
</comment>
<dbReference type="Gene3D" id="3.20.20.70">
    <property type="entry name" value="Aldolase class I"/>
    <property type="match status" value="1"/>
</dbReference>
<dbReference type="FunFam" id="3.20.20.70:FF:000030">
    <property type="entry name" value="Nicotinate-nucleotide pyrophosphorylase, carboxylating"/>
    <property type="match status" value="1"/>
</dbReference>
<dbReference type="CDD" id="cd01573">
    <property type="entry name" value="modD_like"/>
    <property type="match status" value="1"/>
</dbReference>
<dbReference type="InterPro" id="IPR006242">
    <property type="entry name" value="ModD"/>
</dbReference>
<dbReference type="GO" id="GO:0005737">
    <property type="term" value="C:cytoplasm"/>
    <property type="evidence" value="ECO:0007669"/>
    <property type="project" value="TreeGrafter"/>
</dbReference>
<dbReference type="GO" id="GO:0034213">
    <property type="term" value="P:quinolinate catabolic process"/>
    <property type="evidence" value="ECO:0007669"/>
    <property type="project" value="TreeGrafter"/>
</dbReference>
<reference evidence="11 12" key="1">
    <citation type="submission" date="2017-08" db="EMBL/GenBank/DDBJ databases">
        <title>Burning lignite coal seam in the remote Altai Mountains harbors a hydrogen-driven thermophilic microbial community.</title>
        <authorList>
            <person name="Kadnikov V.V."/>
            <person name="Mardanov A.V."/>
            <person name="Ivasenko D."/>
            <person name="Beletsky A.V."/>
            <person name="Karnachuk O.V."/>
            <person name="Ravin N.V."/>
        </authorList>
    </citation>
    <scope>NUCLEOTIDE SEQUENCE [LARGE SCALE GENOMIC DNA]</scope>
    <source>
        <strain evidence="11">AL33</strain>
    </source>
</reference>
<dbReference type="SUPFAM" id="SSF51690">
    <property type="entry name" value="Nicotinate/Quinolinate PRTase C-terminal domain-like"/>
    <property type="match status" value="1"/>
</dbReference>
<comment type="caution">
    <text evidence="11">The sequence shown here is derived from an EMBL/GenBank/DDBJ whole genome shotgun (WGS) entry which is preliminary data.</text>
</comment>
<dbReference type="Proteomes" id="UP000244180">
    <property type="component" value="Unassembled WGS sequence"/>
</dbReference>